<keyword evidence="2" id="KW-0862">Zinc</keyword>
<dbReference type="GeneID" id="34613004"/>
<dbReference type="InterPro" id="IPR052360">
    <property type="entry name" value="Transcr_Regulatory_Proteins"/>
</dbReference>
<dbReference type="EMBL" id="KV878342">
    <property type="protein sequence ID" value="OJJ46406.1"/>
    <property type="molecule type" value="Genomic_DNA"/>
</dbReference>
<feature type="domain" description="Zn(2)-C6 fungal-type" evidence="7">
    <location>
        <begin position="17"/>
        <end position="47"/>
    </location>
</feature>
<accession>A0A1L9SH52</accession>
<dbReference type="OrthoDB" id="3172332at2759"/>
<reference evidence="9" key="1">
    <citation type="journal article" date="2017" name="Genome Biol.">
        <title>Comparative genomics reveals high biological diversity and specific adaptations in the industrially and medically important fungal genus Aspergillus.</title>
        <authorList>
            <person name="de Vries R.P."/>
            <person name="Riley R."/>
            <person name="Wiebenga A."/>
            <person name="Aguilar-Osorio G."/>
            <person name="Amillis S."/>
            <person name="Uchima C.A."/>
            <person name="Anderluh G."/>
            <person name="Asadollahi M."/>
            <person name="Askin M."/>
            <person name="Barry K."/>
            <person name="Battaglia E."/>
            <person name="Bayram O."/>
            <person name="Benocci T."/>
            <person name="Braus-Stromeyer S.A."/>
            <person name="Caldana C."/>
            <person name="Canovas D."/>
            <person name="Cerqueira G.C."/>
            <person name="Chen F."/>
            <person name="Chen W."/>
            <person name="Choi C."/>
            <person name="Clum A."/>
            <person name="Dos Santos R.A."/>
            <person name="Damasio A.R."/>
            <person name="Diallinas G."/>
            <person name="Emri T."/>
            <person name="Fekete E."/>
            <person name="Flipphi M."/>
            <person name="Freyberg S."/>
            <person name="Gallo A."/>
            <person name="Gournas C."/>
            <person name="Habgood R."/>
            <person name="Hainaut M."/>
            <person name="Harispe M.L."/>
            <person name="Henrissat B."/>
            <person name="Hilden K.S."/>
            <person name="Hope R."/>
            <person name="Hossain A."/>
            <person name="Karabika E."/>
            <person name="Karaffa L."/>
            <person name="Karanyi Z."/>
            <person name="Krasevec N."/>
            <person name="Kuo A."/>
            <person name="Kusch H."/>
            <person name="LaButti K."/>
            <person name="Lagendijk E.L."/>
            <person name="Lapidus A."/>
            <person name="Levasseur A."/>
            <person name="Lindquist E."/>
            <person name="Lipzen A."/>
            <person name="Logrieco A.F."/>
            <person name="MacCabe A."/>
            <person name="Maekelae M.R."/>
            <person name="Malavazi I."/>
            <person name="Melin P."/>
            <person name="Meyer V."/>
            <person name="Mielnichuk N."/>
            <person name="Miskei M."/>
            <person name="Molnar A.P."/>
            <person name="Mule G."/>
            <person name="Ngan C.Y."/>
            <person name="Orejas M."/>
            <person name="Orosz E."/>
            <person name="Ouedraogo J.P."/>
            <person name="Overkamp K.M."/>
            <person name="Park H.-S."/>
            <person name="Perrone G."/>
            <person name="Piumi F."/>
            <person name="Punt P.J."/>
            <person name="Ram A.F."/>
            <person name="Ramon A."/>
            <person name="Rauscher S."/>
            <person name="Record E."/>
            <person name="Riano-Pachon D.M."/>
            <person name="Robert V."/>
            <person name="Roehrig J."/>
            <person name="Ruller R."/>
            <person name="Salamov A."/>
            <person name="Salih N.S."/>
            <person name="Samson R.A."/>
            <person name="Sandor E."/>
            <person name="Sanguinetti M."/>
            <person name="Schuetze T."/>
            <person name="Sepcic K."/>
            <person name="Shelest E."/>
            <person name="Sherlock G."/>
            <person name="Sophianopoulou V."/>
            <person name="Squina F.M."/>
            <person name="Sun H."/>
            <person name="Susca A."/>
            <person name="Todd R.B."/>
            <person name="Tsang A."/>
            <person name="Unkles S.E."/>
            <person name="van de Wiele N."/>
            <person name="van Rossen-Uffink D."/>
            <person name="Oliveira J.V."/>
            <person name="Vesth T.C."/>
            <person name="Visser J."/>
            <person name="Yu J.-H."/>
            <person name="Zhou M."/>
            <person name="Andersen M.R."/>
            <person name="Archer D.B."/>
            <person name="Baker S.E."/>
            <person name="Benoit I."/>
            <person name="Brakhage A.A."/>
            <person name="Braus G.H."/>
            <person name="Fischer R."/>
            <person name="Frisvad J.C."/>
            <person name="Goldman G.H."/>
            <person name="Houbraken J."/>
            <person name="Oakley B."/>
            <person name="Pocsi I."/>
            <person name="Scazzocchio C."/>
            <person name="Seiboth B."/>
            <person name="vanKuyk P.A."/>
            <person name="Wortman J."/>
            <person name="Dyer P.S."/>
            <person name="Grigoriev I.V."/>
        </authorList>
    </citation>
    <scope>NUCLEOTIDE SEQUENCE [LARGE SCALE GENOMIC DNA]</scope>
    <source>
        <strain evidence="9">CBS 506.65</strain>
    </source>
</reference>
<evidence type="ECO:0000313" key="9">
    <source>
        <dbReference type="Proteomes" id="UP000184188"/>
    </source>
</evidence>
<proteinExistence type="predicted"/>
<keyword evidence="3" id="KW-0805">Transcription regulation</keyword>
<dbReference type="Proteomes" id="UP000184188">
    <property type="component" value="Unassembled WGS sequence"/>
</dbReference>
<evidence type="ECO:0000256" key="1">
    <source>
        <dbReference type="ARBA" id="ARBA00022723"/>
    </source>
</evidence>
<dbReference type="STRING" id="1073090.A0A1L9SH52"/>
<evidence type="ECO:0000256" key="2">
    <source>
        <dbReference type="ARBA" id="ARBA00022833"/>
    </source>
</evidence>
<name>A0A1L9SH52_9EURO</name>
<keyword evidence="1" id="KW-0479">Metal-binding</keyword>
<dbReference type="PROSITE" id="PS00463">
    <property type="entry name" value="ZN2_CY6_FUNGAL_1"/>
    <property type="match status" value="1"/>
</dbReference>
<dbReference type="CDD" id="cd00067">
    <property type="entry name" value="GAL4"/>
    <property type="match status" value="1"/>
</dbReference>
<dbReference type="SMART" id="SM00066">
    <property type="entry name" value="GAL4"/>
    <property type="match status" value="1"/>
</dbReference>
<organism evidence="8 9">
    <name type="scientific">Penicilliopsis zonata CBS 506.65</name>
    <dbReference type="NCBI Taxonomy" id="1073090"/>
    <lineage>
        <taxon>Eukaryota</taxon>
        <taxon>Fungi</taxon>
        <taxon>Dikarya</taxon>
        <taxon>Ascomycota</taxon>
        <taxon>Pezizomycotina</taxon>
        <taxon>Eurotiomycetes</taxon>
        <taxon>Eurotiomycetidae</taxon>
        <taxon>Eurotiales</taxon>
        <taxon>Aspergillaceae</taxon>
        <taxon>Penicilliopsis</taxon>
    </lineage>
</organism>
<dbReference type="Pfam" id="PF00172">
    <property type="entry name" value="Zn_clus"/>
    <property type="match status" value="1"/>
</dbReference>
<dbReference type="InterPro" id="IPR036864">
    <property type="entry name" value="Zn2-C6_fun-type_DNA-bd_sf"/>
</dbReference>
<evidence type="ECO:0000256" key="3">
    <source>
        <dbReference type="ARBA" id="ARBA00023015"/>
    </source>
</evidence>
<dbReference type="AlphaFoldDB" id="A0A1L9SH52"/>
<evidence type="ECO:0000256" key="4">
    <source>
        <dbReference type="ARBA" id="ARBA00023125"/>
    </source>
</evidence>
<dbReference type="PROSITE" id="PS50048">
    <property type="entry name" value="ZN2_CY6_FUNGAL_2"/>
    <property type="match status" value="1"/>
</dbReference>
<sequence>MARGNRKKAYAARSRNGCQACRIRHIKCDEAPGSCINCRSAGWTCDYDYNVHKLPRTASASVSTTAAAAADISDIATRGLPMTADERRCFSYFQHRLIASLTGLFDAPFWQQRVLQLYRYDAAVFHAVNMLSAVHEECEEHGMQMSDAVLCTERVRLFSLQQSTRAVALLARRLASHDPQLRSIVLLCCLLFVLADVLRTHYHRAWMHLRSGLRIIAELETHGQLDSVDPSLIAVFRRLDIQASLYGAASHPILCTDNTLPLDRLLPPCDGPPFTTLDHAQEVLASLLERGIPFISTVLALFPTKPVAQSEYASLHLTQGRLLSAFTQFAERLALFTSTHVLVTEKHRRGAHIMHCLTIGQILVLRTCLFQGPVPPSFIPEYRAVLEAHESHLAGFSHRPTLVLNHGVIANMYVLATRCPDISLRVRAIRLLRAWPHYEGLHSSSIAALLALDILRKEYTFLDSSLQITAEENLFLVHFLRSVQNGTHSCSALNSVVCTKYYTALLNRMA</sequence>
<protein>
    <recommendedName>
        <fullName evidence="7">Zn(2)-C6 fungal-type domain-containing protein</fullName>
    </recommendedName>
</protein>
<dbReference type="GO" id="GO:0000981">
    <property type="term" value="F:DNA-binding transcription factor activity, RNA polymerase II-specific"/>
    <property type="evidence" value="ECO:0007669"/>
    <property type="project" value="InterPro"/>
</dbReference>
<keyword evidence="5" id="KW-0804">Transcription</keyword>
<keyword evidence="9" id="KW-1185">Reference proteome</keyword>
<keyword evidence="6" id="KW-0539">Nucleus</keyword>
<dbReference type="GO" id="GO:0008270">
    <property type="term" value="F:zinc ion binding"/>
    <property type="evidence" value="ECO:0007669"/>
    <property type="project" value="InterPro"/>
</dbReference>
<dbReference type="Gene3D" id="4.10.240.10">
    <property type="entry name" value="Zn(2)-C6 fungal-type DNA-binding domain"/>
    <property type="match status" value="1"/>
</dbReference>
<evidence type="ECO:0000259" key="7">
    <source>
        <dbReference type="PROSITE" id="PS50048"/>
    </source>
</evidence>
<evidence type="ECO:0000313" key="8">
    <source>
        <dbReference type="EMBL" id="OJJ46406.1"/>
    </source>
</evidence>
<gene>
    <name evidence="8" type="ORF">ASPZODRAFT_16174</name>
</gene>
<dbReference type="SUPFAM" id="SSF57701">
    <property type="entry name" value="Zn2/Cys6 DNA-binding domain"/>
    <property type="match status" value="1"/>
</dbReference>
<evidence type="ECO:0000256" key="5">
    <source>
        <dbReference type="ARBA" id="ARBA00023163"/>
    </source>
</evidence>
<dbReference type="InterPro" id="IPR001138">
    <property type="entry name" value="Zn2Cys6_DnaBD"/>
</dbReference>
<keyword evidence="4" id="KW-0238">DNA-binding</keyword>
<dbReference type="PANTHER" id="PTHR36206:SF16">
    <property type="entry name" value="TRANSCRIPTION FACTOR DOMAIN-CONTAINING PROTEIN-RELATED"/>
    <property type="match status" value="1"/>
</dbReference>
<dbReference type="GO" id="GO:0003677">
    <property type="term" value="F:DNA binding"/>
    <property type="evidence" value="ECO:0007669"/>
    <property type="project" value="UniProtKB-KW"/>
</dbReference>
<dbReference type="RefSeq" id="XP_022580916.1">
    <property type="nucleotide sequence ID" value="XM_022726540.1"/>
</dbReference>
<dbReference type="VEuPathDB" id="FungiDB:ASPZODRAFT_16174"/>
<evidence type="ECO:0000256" key="6">
    <source>
        <dbReference type="ARBA" id="ARBA00023242"/>
    </source>
</evidence>
<dbReference type="PANTHER" id="PTHR36206">
    <property type="entry name" value="ASPERCRYPTIN BIOSYNTHESIS CLUSTER-SPECIFIC TRANSCRIPTION REGULATOR ATNN-RELATED"/>
    <property type="match status" value="1"/>
</dbReference>